<evidence type="ECO:0000256" key="1">
    <source>
        <dbReference type="SAM" id="Phobius"/>
    </source>
</evidence>
<keyword evidence="1" id="KW-0812">Transmembrane</keyword>
<feature type="non-terminal residue" evidence="2">
    <location>
        <position position="1"/>
    </location>
</feature>
<reference evidence="2" key="2">
    <citation type="submission" date="2023-05" db="EMBL/GenBank/DDBJ databases">
        <authorList>
            <person name="Fouks B."/>
        </authorList>
    </citation>
    <scope>NUCLEOTIDE SEQUENCE</scope>
    <source>
        <strain evidence="2">Stay&amp;Tobe</strain>
        <tissue evidence="2">Testes</tissue>
    </source>
</reference>
<dbReference type="EMBL" id="JASPKZ010008368">
    <property type="protein sequence ID" value="KAJ9579900.1"/>
    <property type="molecule type" value="Genomic_DNA"/>
</dbReference>
<dbReference type="Proteomes" id="UP001233999">
    <property type="component" value="Unassembled WGS sequence"/>
</dbReference>
<keyword evidence="1" id="KW-1133">Transmembrane helix</keyword>
<dbReference type="AlphaFoldDB" id="A0AAD7ZGH0"/>
<comment type="caution">
    <text evidence="2">The sequence shown here is derived from an EMBL/GenBank/DDBJ whole genome shotgun (WGS) entry which is preliminary data.</text>
</comment>
<feature type="non-terminal residue" evidence="2">
    <location>
        <position position="125"/>
    </location>
</feature>
<organism evidence="2 3">
    <name type="scientific">Diploptera punctata</name>
    <name type="common">Pacific beetle cockroach</name>
    <dbReference type="NCBI Taxonomy" id="6984"/>
    <lineage>
        <taxon>Eukaryota</taxon>
        <taxon>Metazoa</taxon>
        <taxon>Ecdysozoa</taxon>
        <taxon>Arthropoda</taxon>
        <taxon>Hexapoda</taxon>
        <taxon>Insecta</taxon>
        <taxon>Pterygota</taxon>
        <taxon>Neoptera</taxon>
        <taxon>Polyneoptera</taxon>
        <taxon>Dictyoptera</taxon>
        <taxon>Blattodea</taxon>
        <taxon>Blaberoidea</taxon>
        <taxon>Blaberidae</taxon>
        <taxon>Diplopterinae</taxon>
        <taxon>Diploptera</taxon>
    </lineage>
</organism>
<keyword evidence="3" id="KW-1185">Reference proteome</keyword>
<feature type="transmembrane region" description="Helical" evidence="1">
    <location>
        <begin position="38"/>
        <end position="57"/>
    </location>
</feature>
<sequence>PDHLILVQGGKLVMPITQIVLPSMDHVHNSCAKTCSGALQYTTIFTLKFIIIIIIIIKSEGSAATDSSHIFNPPAVTVLNGRTGESFNTCEISLDVFAISLLLASQYNIATGNWQHANNTMMEIR</sequence>
<name>A0AAD7ZGH0_DIPPU</name>
<protein>
    <submittedName>
        <fullName evidence="2">Uncharacterized protein</fullName>
    </submittedName>
</protein>
<keyword evidence="1" id="KW-0472">Membrane</keyword>
<gene>
    <name evidence="2" type="ORF">L9F63_004433</name>
</gene>
<reference evidence="2" key="1">
    <citation type="journal article" date="2023" name="IScience">
        <title>Live-bearing cockroach genome reveals convergent evolutionary mechanisms linked to viviparity in insects and beyond.</title>
        <authorList>
            <person name="Fouks B."/>
            <person name="Harrison M.C."/>
            <person name="Mikhailova A.A."/>
            <person name="Marchal E."/>
            <person name="English S."/>
            <person name="Carruthers M."/>
            <person name="Jennings E.C."/>
            <person name="Chiamaka E.L."/>
            <person name="Frigard R.A."/>
            <person name="Pippel M."/>
            <person name="Attardo G.M."/>
            <person name="Benoit J.B."/>
            <person name="Bornberg-Bauer E."/>
            <person name="Tobe S.S."/>
        </authorList>
    </citation>
    <scope>NUCLEOTIDE SEQUENCE</scope>
    <source>
        <strain evidence="2">Stay&amp;Tobe</strain>
    </source>
</reference>
<evidence type="ECO:0000313" key="2">
    <source>
        <dbReference type="EMBL" id="KAJ9579900.1"/>
    </source>
</evidence>
<evidence type="ECO:0000313" key="3">
    <source>
        <dbReference type="Proteomes" id="UP001233999"/>
    </source>
</evidence>
<accession>A0AAD7ZGH0</accession>
<proteinExistence type="predicted"/>